<keyword evidence="2" id="KW-1185">Reference proteome</keyword>
<reference evidence="1" key="1">
    <citation type="journal article" date="2023" name="IScience">
        <title>Live-bearing cockroach genome reveals convergent evolutionary mechanisms linked to viviparity in insects and beyond.</title>
        <authorList>
            <person name="Fouks B."/>
            <person name="Harrison M.C."/>
            <person name="Mikhailova A.A."/>
            <person name="Marchal E."/>
            <person name="English S."/>
            <person name="Carruthers M."/>
            <person name="Jennings E.C."/>
            <person name="Chiamaka E.L."/>
            <person name="Frigard R.A."/>
            <person name="Pippel M."/>
            <person name="Attardo G.M."/>
            <person name="Benoit J.B."/>
            <person name="Bornberg-Bauer E."/>
            <person name="Tobe S.S."/>
        </authorList>
    </citation>
    <scope>NUCLEOTIDE SEQUENCE</scope>
    <source>
        <strain evidence="1">Stay&amp;Tobe</strain>
    </source>
</reference>
<proteinExistence type="predicted"/>
<dbReference type="Proteomes" id="UP001233999">
    <property type="component" value="Unassembled WGS sequence"/>
</dbReference>
<comment type="caution">
    <text evidence="1">The sequence shown here is derived from an EMBL/GenBank/DDBJ whole genome shotgun (WGS) entry which is preliminary data.</text>
</comment>
<feature type="non-terminal residue" evidence="1">
    <location>
        <position position="236"/>
    </location>
</feature>
<accession>A0AAD8EAZ1</accession>
<evidence type="ECO:0000313" key="1">
    <source>
        <dbReference type="EMBL" id="KAJ9583214.1"/>
    </source>
</evidence>
<protein>
    <submittedName>
        <fullName evidence="1">Uncharacterized protein</fullName>
    </submittedName>
</protein>
<gene>
    <name evidence="1" type="ORF">L9F63_022446</name>
</gene>
<feature type="non-terminal residue" evidence="1">
    <location>
        <position position="1"/>
    </location>
</feature>
<name>A0AAD8EAZ1_DIPPU</name>
<dbReference type="EMBL" id="JASPKZ010007643">
    <property type="protein sequence ID" value="KAJ9583214.1"/>
    <property type="molecule type" value="Genomic_DNA"/>
</dbReference>
<evidence type="ECO:0000313" key="2">
    <source>
        <dbReference type="Proteomes" id="UP001233999"/>
    </source>
</evidence>
<organism evidence="1 2">
    <name type="scientific">Diploptera punctata</name>
    <name type="common">Pacific beetle cockroach</name>
    <dbReference type="NCBI Taxonomy" id="6984"/>
    <lineage>
        <taxon>Eukaryota</taxon>
        <taxon>Metazoa</taxon>
        <taxon>Ecdysozoa</taxon>
        <taxon>Arthropoda</taxon>
        <taxon>Hexapoda</taxon>
        <taxon>Insecta</taxon>
        <taxon>Pterygota</taxon>
        <taxon>Neoptera</taxon>
        <taxon>Polyneoptera</taxon>
        <taxon>Dictyoptera</taxon>
        <taxon>Blattodea</taxon>
        <taxon>Blaberoidea</taxon>
        <taxon>Blaberidae</taxon>
        <taxon>Diplopterinae</taxon>
        <taxon>Diploptera</taxon>
    </lineage>
</organism>
<sequence>ADRVGLNFIPNHCWNILSSICRPCQASTIINDSHTSSVFTKNQFPLKDLNNIIFNKRFFVHLSIADYCESECSNIVTKNSRHSQFTLRWNNHNVFSPPDYSARLSAYFFILFTFRFTINSSHATSIFSISGVMALTCCLSTRAETRLLSPALKSVSQFKIRITDPQWDYLSTIVKSIDASSFNKFVKLAVRAENLKATLDVVSSELDAAVEQNKIEFKSLFRPIEYQKALDKQQYR</sequence>
<reference evidence="1" key="2">
    <citation type="submission" date="2023-05" db="EMBL/GenBank/DDBJ databases">
        <authorList>
            <person name="Fouks B."/>
        </authorList>
    </citation>
    <scope>NUCLEOTIDE SEQUENCE</scope>
    <source>
        <strain evidence="1">Stay&amp;Tobe</strain>
        <tissue evidence="1">Testes</tissue>
    </source>
</reference>
<dbReference type="AlphaFoldDB" id="A0AAD8EAZ1"/>